<sequence length="65" mass="6776">MPISGVSSPSSFAVYQQSPAQHSQQAAAQNQAVSADRDHDNDTDKAGSRDNDGNGTAGKFIDVRA</sequence>
<name>A0A917S3E0_9BACL</name>
<feature type="compositionally biased region" description="Polar residues" evidence="1">
    <location>
        <begin position="1"/>
        <end position="15"/>
    </location>
</feature>
<dbReference type="AlphaFoldDB" id="A0A917S3E0"/>
<dbReference type="Proteomes" id="UP000654670">
    <property type="component" value="Unassembled WGS sequence"/>
</dbReference>
<reference evidence="2" key="2">
    <citation type="submission" date="2020-09" db="EMBL/GenBank/DDBJ databases">
        <authorList>
            <person name="Sun Q."/>
            <person name="Ohkuma M."/>
        </authorList>
    </citation>
    <scope>NUCLEOTIDE SEQUENCE</scope>
    <source>
        <strain evidence="2">JCM 15325</strain>
    </source>
</reference>
<dbReference type="RefSeq" id="WP_188802884.1">
    <property type="nucleotide sequence ID" value="NZ_BMOK01000007.1"/>
</dbReference>
<keyword evidence="3" id="KW-1185">Reference proteome</keyword>
<gene>
    <name evidence="2" type="ORF">GCM10007968_19110</name>
</gene>
<dbReference type="EMBL" id="BMOK01000007">
    <property type="protein sequence ID" value="GGL55185.1"/>
    <property type="molecule type" value="Genomic_DNA"/>
</dbReference>
<evidence type="ECO:0000313" key="3">
    <source>
        <dbReference type="Proteomes" id="UP000654670"/>
    </source>
</evidence>
<comment type="caution">
    <text evidence="2">The sequence shown here is derived from an EMBL/GenBank/DDBJ whole genome shotgun (WGS) entry which is preliminary data.</text>
</comment>
<evidence type="ECO:0000313" key="2">
    <source>
        <dbReference type="EMBL" id="GGL55185.1"/>
    </source>
</evidence>
<accession>A0A917S3E0</accession>
<reference evidence="2" key="1">
    <citation type="journal article" date="2014" name="Int. J. Syst. Evol. Microbiol.">
        <title>Complete genome sequence of Corynebacterium casei LMG S-19264T (=DSM 44701T), isolated from a smear-ripened cheese.</title>
        <authorList>
            <consortium name="US DOE Joint Genome Institute (JGI-PGF)"/>
            <person name="Walter F."/>
            <person name="Albersmeier A."/>
            <person name="Kalinowski J."/>
            <person name="Ruckert C."/>
        </authorList>
    </citation>
    <scope>NUCLEOTIDE SEQUENCE</scope>
    <source>
        <strain evidence="2">JCM 15325</strain>
    </source>
</reference>
<feature type="region of interest" description="Disordered" evidence="1">
    <location>
        <begin position="1"/>
        <end position="65"/>
    </location>
</feature>
<proteinExistence type="predicted"/>
<protein>
    <submittedName>
        <fullName evidence="2">Uncharacterized protein</fullName>
    </submittedName>
</protein>
<evidence type="ECO:0000256" key="1">
    <source>
        <dbReference type="SAM" id="MobiDB-lite"/>
    </source>
</evidence>
<organism evidence="2 3">
    <name type="scientific">Sporolactobacillus putidus</name>
    <dbReference type="NCBI Taxonomy" id="492735"/>
    <lineage>
        <taxon>Bacteria</taxon>
        <taxon>Bacillati</taxon>
        <taxon>Bacillota</taxon>
        <taxon>Bacilli</taxon>
        <taxon>Bacillales</taxon>
        <taxon>Sporolactobacillaceae</taxon>
        <taxon>Sporolactobacillus</taxon>
    </lineage>
</organism>
<feature type="compositionally biased region" description="Low complexity" evidence="1">
    <location>
        <begin position="16"/>
        <end position="34"/>
    </location>
</feature>
<feature type="compositionally biased region" description="Basic and acidic residues" evidence="1">
    <location>
        <begin position="35"/>
        <end position="52"/>
    </location>
</feature>